<accession>A0AAD5C0W0</accession>
<keyword evidence="2" id="KW-0812">Transmembrane</keyword>
<evidence type="ECO:0000313" key="8">
    <source>
        <dbReference type="EMBL" id="KAI7732034.1"/>
    </source>
</evidence>
<dbReference type="Proteomes" id="UP001206925">
    <property type="component" value="Unassembled WGS sequence"/>
</dbReference>
<comment type="subcellular location">
    <subcellularLocation>
        <location evidence="1">Membrane</location>
    </subcellularLocation>
</comment>
<dbReference type="PANTHER" id="PTHR31422:SF3">
    <property type="entry name" value="GTD-BINDING DOMAIN-CONTAINING PROTEIN"/>
    <property type="match status" value="1"/>
</dbReference>
<dbReference type="Pfam" id="PF04576">
    <property type="entry name" value="Zein-binding"/>
    <property type="match status" value="1"/>
</dbReference>
<evidence type="ECO:0000256" key="5">
    <source>
        <dbReference type="SAM" id="Coils"/>
    </source>
</evidence>
<dbReference type="GO" id="GO:0080115">
    <property type="term" value="F:myosin XI tail binding"/>
    <property type="evidence" value="ECO:0007669"/>
    <property type="project" value="UniProtKB-ARBA"/>
</dbReference>
<feature type="coiled-coil region" evidence="5">
    <location>
        <begin position="87"/>
        <end position="114"/>
    </location>
</feature>
<name>A0AAD5C0W0_AMBAR</name>
<keyword evidence="9" id="KW-1185">Reference proteome</keyword>
<dbReference type="InterPro" id="IPR007656">
    <property type="entry name" value="GTD-bd"/>
</dbReference>
<evidence type="ECO:0000256" key="1">
    <source>
        <dbReference type="ARBA" id="ARBA00004370"/>
    </source>
</evidence>
<reference evidence="8" key="1">
    <citation type="submission" date="2022-06" db="EMBL/GenBank/DDBJ databases">
        <title>Uncovering the hologenomic basis of an extraordinary plant invasion.</title>
        <authorList>
            <person name="Bieker V.C."/>
            <person name="Martin M.D."/>
            <person name="Gilbert T."/>
            <person name="Hodgins K."/>
            <person name="Battlay P."/>
            <person name="Petersen B."/>
            <person name="Wilson J."/>
        </authorList>
    </citation>
    <scope>NUCLEOTIDE SEQUENCE</scope>
    <source>
        <strain evidence="8">AA19_3_7</strain>
        <tissue evidence="8">Leaf</tissue>
    </source>
</reference>
<keyword evidence="5" id="KW-0175">Coiled coil</keyword>
<dbReference type="AlphaFoldDB" id="A0AAD5C0W0"/>
<evidence type="ECO:0000256" key="4">
    <source>
        <dbReference type="ARBA" id="ARBA00023136"/>
    </source>
</evidence>
<proteinExistence type="predicted"/>
<keyword evidence="4" id="KW-0472">Membrane</keyword>
<protein>
    <recommendedName>
        <fullName evidence="7">GTD-binding domain-containing protein</fullName>
    </recommendedName>
</protein>
<keyword evidence="3" id="KW-1133">Transmembrane helix</keyword>
<evidence type="ECO:0000259" key="7">
    <source>
        <dbReference type="PROSITE" id="PS51775"/>
    </source>
</evidence>
<feature type="compositionally biased region" description="Polar residues" evidence="6">
    <location>
        <begin position="217"/>
        <end position="226"/>
    </location>
</feature>
<sequence>MIVLLTRELEDSQAARAALYVELEKERNAAASAAEEAMSMILRLQEEKAVVKMESRHYQRMIEEKSAYDAEEMNILKEIVLRREREKHFLEKQVEAYRQMIRDQNNQINDENIKDFVQDPDFILHQLSSSRLFEDVDFSEQEEPEKTIAVVGEEKGLEITTSDVYRGGESETGSRVYDVHVIENEPKSSEKSNGNEKQTDHKKSGSETRVGLPPVSPKSSLRRYSTSALDNERTRLDTEVEWLRERLRIVQEGRVKLNFSVNNREKESVQVQLLEDIARQLQEIRMLTEPRTARHASLPLPSSKEVNLTYFLLLF</sequence>
<evidence type="ECO:0000256" key="3">
    <source>
        <dbReference type="ARBA" id="ARBA00022989"/>
    </source>
</evidence>
<dbReference type="PROSITE" id="PS51775">
    <property type="entry name" value="GTD_BINDING"/>
    <property type="match status" value="1"/>
</dbReference>
<evidence type="ECO:0000313" key="9">
    <source>
        <dbReference type="Proteomes" id="UP001206925"/>
    </source>
</evidence>
<comment type="caution">
    <text evidence="8">The sequence shown here is derived from an EMBL/GenBank/DDBJ whole genome shotgun (WGS) entry which is preliminary data.</text>
</comment>
<evidence type="ECO:0000256" key="6">
    <source>
        <dbReference type="SAM" id="MobiDB-lite"/>
    </source>
</evidence>
<feature type="region of interest" description="Disordered" evidence="6">
    <location>
        <begin position="165"/>
        <end position="226"/>
    </location>
</feature>
<dbReference type="GO" id="GO:0016020">
    <property type="term" value="C:membrane"/>
    <property type="evidence" value="ECO:0007669"/>
    <property type="project" value="UniProtKB-SubCell"/>
</dbReference>
<evidence type="ECO:0000256" key="2">
    <source>
        <dbReference type="ARBA" id="ARBA00022692"/>
    </source>
</evidence>
<feature type="compositionally biased region" description="Basic and acidic residues" evidence="6">
    <location>
        <begin position="177"/>
        <end position="206"/>
    </location>
</feature>
<feature type="domain" description="GTD-binding" evidence="7">
    <location>
        <begin position="1"/>
        <end position="98"/>
    </location>
</feature>
<dbReference type="EMBL" id="JAMZMK010010329">
    <property type="protein sequence ID" value="KAI7732034.1"/>
    <property type="molecule type" value="Genomic_DNA"/>
</dbReference>
<gene>
    <name evidence="8" type="ORF">M8C21_009695</name>
</gene>
<dbReference type="PANTHER" id="PTHR31422">
    <property type="entry name" value="BNAANNG28530D PROTEIN"/>
    <property type="match status" value="1"/>
</dbReference>
<organism evidence="8 9">
    <name type="scientific">Ambrosia artemisiifolia</name>
    <name type="common">Common ragweed</name>
    <dbReference type="NCBI Taxonomy" id="4212"/>
    <lineage>
        <taxon>Eukaryota</taxon>
        <taxon>Viridiplantae</taxon>
        <taxon>Streptophyta</taxon>
        <taxon>Embryophyta</taxon>
        <taxon>Tracheophyta</taxon>
        <taxon>Spermatophyta</taxon>
        <taxon>Magnoliopsida</taxon>
        <taxon>eudicotyledons</taxon>
        <taxon>Gunneridae</taxon>
        <taxon>Pentapetalae</taxon>
        <taxon>asterids</taxon>
        <taxon>campanulids</taxon>
        <taxon>Asterales</taxon>
        <taxon>Asteraceae</taxon>
        <taxon>Asteroideae</taxon>
        <taxon>Heliantheae alliance</taxon>
        <taxon>Heliantheae</taxon>
        <taxon>Ambrosia</taxon>
    </lineage>
</organism>